<keyword evidence="2" id="KW-1185">Reference proteome</keyword>
<dbReference type="EMBL" id="CCYD01000288">
    <property type="protein sequence ID" value="CEG37570.1"/>
    <property type="molecule type" value="Genomic_DNA"/>
</dbReference>
<proteinExistence type="predicted"/>
<protein>
    <submittedName>
        <fullName evidence="1">Uncharacterized protein</fullName>
    </submittedName>
</protein>
<reference evidence="2" key="1">
    <citation type="submission" date="2014-09" db="EMBL/GenBank/DDBJ databases">
        <authorList>
            <person name="Sharma Rahul"/>
            <person name="Thines Marco"/>
        </authorList>
    </citation>
    <scope>NUCLEOTIDE SEQUENCE [LARGE SCALE GENOMIC DNA]</scope>
</reference>
<evidence type="ECO:0000313" key="1">
    <source>
        <dbReference type="EMBL" id="CEG37570.1"/>
    </source>
</evidence>
<name>A0A0P1AB00_PLAHL</name>
<evidence type="ECO:0000313" key="2">
    <source>
        <dbReference type="Proteomes" id="UP000054928"/>
    </source>
</evidence>
<sequence length="68" mass="7573">MAQRKYNALKPSSAIANGVKGSFIAEYWKAGAVRSRRLQCGEKANSEIASKEDSFTISRLTTHLVNQW</sequence>
<dbReference type="GeneID" id="36410129"/>
<organism evidence="1 2">
    <name type="scientific">Plasmopara halstedii</name>
    <name type="common">Downy mildew of sunflower</name>
    <dbReference type="NCBI Taxonomy" id="4781"/>
    <lineage>
        <taxon>Eukaryota</taxon>
        <taxon>Sar</taxon>
        <taxon>Stramenopiles</taxon>
        <taxon>Oomycota</taxon>
        <taxon>Peronosporomycetes</taxon>
        <taxon>Peronosporales</taxon>
        <taxon>Peronosporaceae</taxon>
        <taxon>Plasmopara</taxon>
    </lineage>
</organism>
<accession>A0A0P1AB00</accession>
<dbReference type="Proteomes" id="UP000054928">
    <property type="component" value="Unassembled WGS sequence"/>
</dbReference>
<dbReference type="AlphaFoldDB" id="A0A0P1AB00"/>
<dbReference type="RefSeq" id="XP_024573939.1">
    <property type="nucleotide sequence ID" value="XM_024722909.2"/>
</dbReference>